<dbReference type="EMBL" id="CP028923">
    <property type="protein sequence ID" value="QCK16718.1"/>
    <property type="molecule type" value="Genomic_DNA"/>
</dbReference>
<feature type="binding site" evidence="11">
    <location>
        <position position="78"/>
    </location>
    <ligand>
        <name>thiamine diphosphate</name>
        <dbReference type="ChEBI" id="CHEBI:58937"/>
    </ligand>
</feature>
<comment type="pathway">
    <text evidence="1 11">Metabolic intermediate biosynthesis; 1-deoxy-D-xylulose 5-phosphate biosynthesis; 1-deoxy-D-xylulose 5-phosphate from D-glyceraldehyde 3-phosphate and pyruvate: step 1/1.</text>
</comment>
<dbReference type="CDD" id="cd02007">
    <property type="entry name" value="TPP_DXS"/>
    <property type="match status" value="1"/>
</dbReference>
<dbReference type="Pfam" id="PF02779">
    <property type="entry name" value="Transket_pyr"/>
    <property type="match status" value="1"/>
</dbReference>
<keyword evidence="8 11" id="KW-0786">Thiamine pyrophosphate</keyword>
<name>A0A4D7KBD4_9BACT</name>
<evidence type="ECO:0000256" key="10">
    <source>
        <dbReference type="ARBA" id="ARBA00055605"/>
    </source>
</evidence>
<keyword evidence="5 11" id="KW-0479">Metal-binding</keyword>
<dbReference type="EC" id="2.2.1.7" evidence="11"/>
<organism evidence="13 14">
    <name type="scientific">Mangrovivirga cuniculi</name>
    <dbReference type="NCBI Taxonomy" id="2715131"/>
    <lineage>
        <taxon>Bacteria</taxon>
        <taxon>Pseudomonadati</taxon>
        <taxon>Bacteroidota</taxon>
        <taxon>Cytophagia</taxon>
        <taxon>Cytophagales</taxon>
        <taxon>Mangrovivirgaceae</taxon>
        <taxon>Mangrovivirga</taxon>
    </lineage>
</organism>
<dbReference type="KEGG" id="fpf:DCC35_19255"/>
<keyword evidence="9 11" id="KW-0414">Isoprene biosynthesis</keyword>
<keyword evidence="7 11" id="KW-0784">Thiamine biosynthesis</keyword>
<feature type="binding site" evidence="11">
    <location>
        <begin position="152"/>
        <end position="153"/>
    </location>
    <ligand>
        <name>thiamine diphosphate</name>
        <dbReference type="ChEBI" id="CHEBI:58937"/>
    </ligand>
</feature>
<dbReference type="SMART" id="SM00861">
    <property type="entry name" value="Transket_pyr"/>
    <property type="match status" value="1"/>
</dbReference>
<dbReference type="GO" id="GO:0000287">
    <property type="term" value="F:magnesium ion binding"/>
    <property type="evidence" value="ECO:0007669"/>
    <property type="project" value="UniProtKB-UniRule"/>
</dbReference>
<feature type="binding site" evidence="11">
    <location>
        <position position="180"/>
    </location>
    <ligand>
        <name>Mg(2+)</name>
        <dbReference type="ChEBI" id="CHEBI:18420"/>
    </ligand>
</feature>
<dbReference type="HAMAP" id="MF_00315">
    <property type="entry name" value="DXP_synth"/>
    <property type="match status" value="1"/>
</dbReference>
<evidence type="ECO:0000256" key="6">
    <source>
        <dbReference type="ARBA" id="ARBA00022842"/>
    </source>
</evidence>
<evidence type="ECO:0000313" key="13">
    <source>
        <dbReference type="EMBL" id="QCK16718.1"/>
    </source>
</evidence>
<gene>
    <name evidence="11 13" type="primary">dxs</name>
    <name evidence="13" type="ORF">DCC35_19255</name>
</gene>
<dbReference type="NCBIfam" id="NF003933">
    <property type="entry name" value="PRK05444.2-2"/>
    <property type="match status" value="1"/>
</dbReference>
<feature type="binding site" evidence="11">
    <location>
        <begin position="119"/>
        <end position="121"/>
    </location>
    <ligand>
        <name>thiamine diphosphate</name>
        <dbReference type="ChEBI" id="CHEBI:58937"/>
    </ligand>
</feature>
<keyword evidence="4 11" id="KW-0808">Transferase</keyword>
<dbReference type="Gene3D" id="3.40.50.970">
    <property type="match status" value="2"/>
</dbReference>
<dbReference type="FunFam" id="3.40.50.920:FF:000002">
    <property type="entry name" value="1-deoxy-D-xylulose-5-phosphate synthase"/>
    <property type="match status" value="1"/>
</dbReference>
<evidence type="ECO:0000256" key="9">
    <source>
        <dbReference type="ARBA" id="ARBA00023229"/>
    </source>
</evidence>
<evidence type="ECO:0000256" key="5">
    <source>
        <dbReference type="ARBA" id="ARBA00022723"/>
    </source>
</evidence>
<protein>
    <recommendedName>
        <fullName evidence="11">1-deoxy-D-xylulose-5-phosphate synthase</fullName>
        <ecNumber evidence="11">2.2.1.7</ecNumber>
    </recommendedName>
    <alternativeName>
        <fullName evidence="11">1-deoxyxylulose-5-phosphate synthase</fullName>
        <shortName evidence="11">DXP synthase</shortName>
        <shortName evidence="11">DXPS</shortName>
    </alternativeName>
</protein>
<dbReference type="Pfam" id="PF02780">
    <property type="entry name" value="Transketolase_C"/>
    <property type="match status" value="1"/>
</dbReference>
<feature type="binding site" evidence="11">
    <location>
        <position position="151"/>
    </location>
    <ligand>
        <name>Mg(2+)</name>
        <dbReference type="ChEBI" id="CHEBI:18420"/>
    </ligand>
</feature>
<dbReference type="FunFam" id="3.40.50.970:FF:000005">
    <property type="entry name" value="1-deoxy-D-xylulose-5-phosphate synthase"/>
    <property type="match status" value="1"/>
</dbReference>
<dbReference type="PROSITE" id="PS00802">
    <property type="entry name" value="TRANSKETOLASE_2"/>
    <property type="match status" value="1"/>
</dbReference>
<dbReference type="SUPFAM" id="SSF52922">
    <property type="entry name" value="TK C-terminal domain-like"/>
    <property type="match status" value="1"/>
</dbReference>
<evidence type="ECO:0000256" key="7">
    <source>
        <dbReference type="ARBA" id="ARBA00022977"/>
    </source>
</evidence>
<dbReference type="GO" id="GO:0019288">
    <property type="term" value="P:isopentenyl diphosphate biosynthetic process, methylerythritol 4-phosphate pathway"/>
    <property type="evidence" value="ECO:0007669"/>
    <property type="project" value="TreeGrafter"/>
</dbReference>
<dbReference type="GO" id="GO:0016114">
    <property type="term" value="P:terpenoid biosynthetic process"/>
    <property type="evidence" value="ECO:0007669"/>
    <property type="project" value="UniProtKB-UniRule"/>
</dbReference>
<dbReference type="InterPro" id="IPR020826">
    <property type="entry name" value="Transketolase_BS"/>
</dbReference>
<dbReference type="PANTHER" id="PTHR43322">
    <property type="entry name" value="1-D-DEOXYXYLULOSE 5-PHOSPHATE SYNTHASE-RELATED"/>
    <property type="match status" value="1"/>
</dbReference>
<comment type="cofactor">
    <cofactor evidence="11">
        <name>thiamine diphosphate</name>
        <dbReference type="ChEBI" id="CHEBI:58937"/>
    </cofactor>
    <text evidence="11">Binds 1 thiamine pyrophosphate per subunit.</text>
</comment>
<feature type="binding site" evidence="11">
    <location>
        <position position="292"/>
    </location>
    <ligand>
        <name>thiamine diphosphate</name>
        <dbReference type="ChEBI" id="CHEBI:58937"/>
    </ligand>
</feature>
<comment type="cofactor">
    <cofactor evidence="11">
        <name>Mg(2+)</name>
        <dbReference type="ChEBI" id="CHEBI:18420"/>
    </cofactor>
    <text evidence="11">Binds 1 Mg(2+) ion per subunit.</text>
</comment>
<evidence type="ECO:0000256" key="8">
    <source>
        <dbReference type="ARBA" id="ARBA00023052"/>
    </source>
</evidence>
<dbReference type="PROSITE" id="PS00801">
    <property type="entry name" value="TRANSKETOLASE_1"/>
    <property type="match status" value="1"/>
</dbReference>
<comment type="catalytic activity">
    <reaction evidence="11">
        <text>D-glyceraldehyde 3-phosphate + pyruvate + H(+) = 1-deoxy-D-xylulose 5-phosphate + CO2</text>
        <dbReference type="Rhea" id="RHEA:12605"/>
        <dbReference type="ChEBI" id="CHEBI:15361"/>
        <dbReference type="ChEBI" id="CHEBI:15378"/>
        <dbReference type="ChEBI" id="CHEBI:16526"/>
        <dbReference type="ChEBI" id="CHEBI:57792"/>
        <dbReference type="ChEBI" id="CHEBI:59776"/>
        <dbReference type="EC" id="2.2.1.7"/>
    </reaction>
</comment>
<evidence type="ECO:0000256" key="1">
    <source>
        <dbReference type="ARBA" id="ARBA00004980"/>
    </source>
</evidence>
<dbReference type="InterPro" id="IPR005477">
    <property type="entry name" value="Dxylulose-5-P_synthase"/>
</dbReference>
<keyword evidence="14" id="KW-1185">Reference proteome</keyword>
<comment type="similarity">
    <text evidence="2 11">Belongs to the transketolase family. DXPS subfamily.</text>
</comment>
<dbReference type="GO" id="GO:0009228">
    <property type="term" value="P:thiamine biosynthetic process"/>
    <property type="evidence" value="ECO:0007669"/>
    <property type="project" value="UniProtKB-UniRule"/>
</dbReference>
<dbReference type="InterPro" id="IPR033248">
    <property type="entry name" value="Transketolase_C"/>
</dbReference>
<dbReference type="GO" id="GO:0008661">
    <property type="term" value="F:1-deoxy-D-xylulose-5-phosphate synthase activity"/>
    <property type="evidence" value="ECO:0007669"/>
    <property type="project" value="UniProtKB-UniRule"/>
</dbReference>
<dbReference type="Proteomes" id="UP000298616">
    <property type="component" value="Chromosome"/>
</dbReference>
<evidence type="ECO:0000256" key="2">
    <source>
        <dbReference type="ARBA" id="ARBA00011081"/>
    </source>
</evidence>
<dbReference type="InterPro" id="IPR009014">
    <property type="entry name" value="Transketo_C/PFOR_II"/>
</dbReference>
<dbReference type="CDD" id="cd07033">
    <property type="entry name" value="TPP_PYR_DXS_TK_like"/>
    <property type="match status" value="1"/>
</dbReference>
<dbReference type="GO" id="GO:0030976">
    <property type="term" value="F:thiamine pyrophosphate binding"/>
    <property type="evidence" value="ECO:0007669"/>
    <property type="project" value="UniProtKB-UniRule"/>
</dbReference>
<dbReference type="NCBIfam" id="TIGR00204">
    <property type="entry name" value="dxs"/>
    <property type="match status" value="1"/>
</dbReference>
<dbReference type="GO" id="GO:0005829">
    <property type="term" value="C:cytosol"/>
    <property type="evidence" value="ECO:0007669"/>
    <property type="project" value="TreeGrafter"/>
</dbReference>
<feature type="binding site" evidence="11">
    <location>
        <position position="180"/>
    </location>
    <ligand>
        <name>thiamine diphosphate</name>
        <dbReference type="ChEBI" id="CHEBI:58937"/>
    </ligand>
</feature>
<reference evidence="13 14" key="1">
    <citation type="submission" date="2018-04" db="EMBL/GenBank/DDBJ databases">
        <title>Complete genome uncultured novel isolate.</title>
        <authorList>
            <person name="Merlino G."/>
        </authorList>
    </citation>
    <scope>NUCLEOTIDE SEQUENCE [LARGE SCALE GENOMIC DNA]</scope>
    <source>
        <strain evidence="14">R1DC9</strain>
    </source>
</reference>
<dbReference type="RefSeq" id="WP_137092310.1">
    <property type="nucleotide sequence ID" value="NZ_CP028923.1"/>
</dbReference>
<dbReference type="InterPro" id="IPR049557">
    <property type="entry name" value="Transketolase_CS"/>
</dbReference>
<comment type="function">
    <text evidence="10 11">Catalyzes the acyloin condensation reaction between C atoms 2 and 3 of pyruvate and glyceraldehyde 3-phosphate to yield 1-deoxy-D-xylulose-5-phosphate (DXP).</text>
</comment>
<dbReference type="AlphaFoldDB" id="A0A4D7KBD4"/>
<dbReference type="OrthoDB" id="9803371at2"/>
<dbReference type="PANTHER" id="PTHR43322:SF5">
    <property type="entry name" value="1-DEOXY-D-XYLULOSE-5-PHOSPHATE SYNTHASE, CHLOROPLASTIC"/>
    <property type="match status" value="1"/>
</dbReference>
<dbReference type="InterPro" id="IPR029061">
    <property type="entry name" value="THDP-binding"/>
</dbReference>
<sequence>MLIKPGKLLAEVNSPEDLKKLDKSQLKAFCDELRQFIVDSVSVYGGHFGASLGVVELTTALHYVYNTPDDQLVWDVGHQAYGHKIITGRRDQFHTNRKYGGLSGFPKIKESEYDAFGVGHSSTSISAALGMSIASKLDNNKDKQHIAVIGDGAMTGGIAFEGMNQAGVLNSNLTIVLNDNCMSIDPNVGALKDYLTDITTSHTYNKMRDDVWHLLGKISKFGPNAREVVSKVETSIKSFLLKQSNLFESFNLRYFGPVDGHDVDHLVEIFNDLKDIPGPKILHCVTRKGKGYKPAENGNQTTWHAPGTFDKITGEIHKKVNEKPQPPKYQDVFGHTLVELAEKNKDIVGITPAMPSGSSMKIMMEAIPERAFDVDIAEQHAVTFSAGLATQGKIPFCNIYSSFMQRAYDQVIHDVCIQNLHVIFCLDRAGIAGADGATHHGAYDLAYMRCIPNNVVAAPMNESELRNMMYTAHLPREGAFTIRYPRGKGVMPDWKTPMKEIEVGTGRCIKQGKDLAILTIGHIGNYAVEVTDRLSKQGIEIGHYDMRFVKPLDEELLHDIFKNYDKVITVEDGCLPGGFGSAILEFMAENGYSAKVKRLGIPDRLVEHGEQPELHKECGYDPEGIYETCLEQLEITVPKA</sequence>
<dbReference type="Gene3D" id="3.40.50.920">
    <property type="match status" value="1"/>
</dbReference>
<feature type="domain" description="Transketolase-like pyrimidine-binding" evidence="12">
    <location>
        <begin position="327"/>
        <end position="492"/>
    </location>
</feature>
<comment type="subunit">
    <text evidence="3 11">Homodimer.</text>
</comment>
<accession>A0A4D7KBD4</accession>
<feature type="binding site" evidence="11">
    <location>
        <position position="378"/>
    </location>
    <ligand>
        <name>thiamine diphosphate</name>
        <dbReference type="ChEBI" id="CHEBI:58937"/>
    </ligand>
</feature>
<evidence type="ECO:0000256" key="4">
    <source>
        <dbReference type="ARBA" id="ARBA00022679"/>
    </source>
</evidence>
<dbReference type="Pfam" id="PF13292">
    <property type="entry name" value="DXP_synthase_N"/>
    <property type="match status" value="1"/>
</dbReference>
<dbReference type="UniPathway" id="UPA00064">
    <property type="reaction ID" value="UER00091"/>
</dbReference>
<proteinExistence type="inferred from homology"/>
<dbReference type="SUPFAM" id="SSF52518">
    <property type="entry name" value="Thiamin diphosphate-binding fold (THDP-binding)"/>
    <property type="match status" value="2"/>
</dbReference>
<evidence type="ECO:0000259" key="12">
    <source>
        <dbReference type="SMART" id="SM00861"/>
    </source>
</evidence>
<dbReference type="InterPro" id="IPR005475">
    <property type="entry name" value="Transketolase-like_Pyr-bd"/>
</dbReference>
<evidence type="ECO:0000256" key="3">
    <source>
        <dbReference type="ARBA" id="ARBA00011738"/>
    </source>
</evidence>
<evidence type="ECO:0000256" key="11">
    <source>
        <dbReference type="HAMAP-Rule" id="MF_00315"/>
    </source>
</evidence>
<evidence type="ECO:0000313" key="14">
    <source>
        <dbReference type="Proteomes" id="UP000298616"/>
    </source>
</evidence>
<keyword evidence="6 11" id="KW-0460">Magnesium</keyword>